<evidence type="ECO:0000313" key="2">
    <source>
        <dbReference type="EMBL" id="GAA3947752.1"/>
    </source>
</evidence>
<organism evidence="2 3">
    <name type="scientific">Microbacterium soli</name>
    <dbReference type="NCBI Taxonomy" id="446075"/>
    <lineage>
        <taxon>Bacteria</taxon>
        <taxon>Bacillati</taxon>
        <taxon>Actinomycetota</taxon>
        <taxon>Actinomycetes</taxon>
        <taxon>Micrococcales</taxon>
        <taxon>Microbacteriaceae</taxon>
        <taxon>Microbacterium</taxon>
    </lineage>
</organism>
<feature type="transmembrane region" description="Helical" evidence="1">
    <location>
        <begin position="6"/>
        <end position="25"/>
    </location>
</feature>
<evidence type="ECO:0000256" key="1">
    <source>
        <dbReference type="SAM" id="Phobius"/>
    </source>
</evidence>
<gene>
    <name evidence="2" type="ORF">GCM10022383_26950</name>
</gene>
<comment type="caution">
    <text evidence="2">The sequence shown here is derived from an EMBL/GenBank/DDBJ whole genome shotgun (WGS) entry which is preliminary data.</text>
</comment>
<dbReference type="RefSeq" id="WP_344820224.1">
    <property type="nucleotide sequence ID" value="NZ_BAABCP010000002.1"/>
</dbReference>
<keyword evidence="3" id="KW-1185">Reference proteome</keyword>
<keyword evidence="1" id="KW-1133">Transmembrane helix</keyword>
<reference evidence="3" key="1">
    <citation type="journal article" date="2019" name="Int. J. Syst. Evol. Microbiol.">
        <title>The Global Catalogue of Microorganisms (GCM) 10K type strain sequencing project: providing services to taxonomists for standard genome sequencing and annotation.</title>
        <authorList>
            <consortium name="The Broad Institute Genomics Platform"/>
            <consortium name="The Broad Institute Genome Sequencing Center for Infectious Disease"/>
            <person name="Wu L."/>
            <person name="Ma J."/>
        </authorList>
    </citation>
    <scope>NUCLEOTIDE SEQUENCE [LARGE SCALE GENOMIC DNA]</scope>
    <source>
        <strain evidence="3">JCM 17024</strain>
    </source>
</reference>
<dbReference type="EMBL" id="BAABCP010000002">
    <property type="protein sequence ID" value="GAA3947752.1"/>
    <property type="molecule type" value="Genomic_DNA"/>
</dbReference>
<protein>
    <submittedName>
        <fullName evidence="2">Uncharacterized protein</fullName>
    </submittedName>
</protein>
<name>A0ABP7NI98_9MICO</name>
<dbReference type="Proteomes" id="UP001501591">
    <property type="component" value="Unassembled WGS sequence"/>
</dbReference>
<keyword evidence="1" id="KW-0472">Membrane</keyword>
<accession>A0ABP7NI98</accession>
<evidence type="ECO:0000313" key="3">
    <source>
        <dbReference type="Proteomes" id="UP001501591"/>
    </source>
</evidence>
<keyword evidence="1" id="KW-0812">Transmembrane</keyword>
<sequence length="79" mass="9014">MTEGIIVAIIGGAVTIVGGLVMWWLRQLSQEIAAQKTRIEKLEHRDKLSWLYIRRLIDHAYRHGAVPLPEPPAGWLEDE</sequence>
<proteinExistence type="predicted"/>